<dbReference type="SMART" id="SM00248">
    <property type="entry name" value="ANK"/>
    <property type="match status" value="3"/>
</dbReference>
<sequence length="172" mass="19457">MDEEMKGAAQDGNIDAFYRKFEDNPSILKQIEALEFVETPLHTAASCGNTDFAIEMLSLRPSFGRKLDPRGYSPLDLALRNEQRDTVKQLILFDPKLIQVRSRGRKTPLHYVAENDDADLLSEFLVACPSAINSRTIRRETALHLAVSNKCFEAFQVLIGWICRTGNTRILD</sequence>
<gene>
    <name evidence="1" type="ORF">R3W88_018132</name>
</gene>
<keyword evidence="2" id="KW-1185">Reference proteome</keyword>
<dbReference type="PANTHER" id="PTHR24128">
    <property type="entry name" value="HOMEOBOX PROTEIN WARIAI"/>
    <property type="match status" value="1"/>
</dbReference>
<dbReference type="SUPFAM" id="SSF48403">
    <property type="entry name" value="Ankyrin repeat"/>
    <property type="match status" value="1"/>
</dbReference>
<evidence type="ECO:0000313" key="2">
    <source>
        <dbReference type="Proteomes" id="UP001311915"/>
    </source>
</evidence>
<dbReference type="InterPro" id="IPR036770">
    <property type="entry name" value="Ankyrin_rpt-contain_sf"/>
</dbReference>
<protein>
    <submittedName>
        <fullName evidence="1">Uncharacterized protein</fullName>
    </submittedName>
</protein>
<organism evidence="1 2">
    <name type="scientific">Solanum pinnatisectum</name>
    <name type="common">tansyleaf nightshade</name>
    <dbReference type="NCBI Taxonomy" id="50273"/>
    <lineage>
        <taxon>Eukaryota</taxon>
        <taxon>Viridiplantae</taxon>
        <taxon>Streptophyta</taxon>
        <taxon>Embryophyta</taxon>
        <taxon>Tracheophyta</taxon>
        <taxon>Spermatophyta</taxon>
        <taxon>Magnoliopsida</taxon>
        <taxon>eudicotyledons</taxon>
        <taxon>Gunneridae</taxon>
        <taxon>Pentapetalae</taxon>
        <taxon>asterids</taxon>
        <taxon>lamiids</taxon>
        <taxon>Solanales</taxon>
        <taxon>Solanaceae</taxon>
        <taxon>Solanoideae</taxon>
        <taxon>Solaneae</taxon>
        <taxon>Solanum</taxon>
    </lineage>
</organism>
<dbReference type="EMBL" id="JAWPEI010000008">
    <property type="protein sequence ID" value="KAK4719794.1"/>
    <property type="molecule type" value="Genomic_DNA"/>
</dbReference>
<evidence type="ECO:0000313" key="1">
    <source>
        <dbReference type="EMBL" id="KAK4719794.1"/>
    </source>
</evidence>
<dbReference type="Proteomes" id="UP001311915">
    <property type="component" value="Unassembled WGS sequence"/>
</dbReference>
<name>A0AAV9L4S7_9SOLN</name>
<dbReference type="Gene3D" id="1.25.40.20">
    <property type="entry name" value="Ankyrin repeat-containing domain"/>
    <property type="match status" value="1"/>
</dbReference>
<proteinExistence type="predicted"/>
<dbReference type="InterPro" id="IPR002110">
    <property type="entry name" value="Ankyrin_rpt"/>
</dbReference>
<dbReference type="AlphaFoldDB" id="A0AAV9L4S7"/>
<dbReference type="PANTHER" id="PTHR24128:SF24">
    <property type="entry name" value="ANKYRIN REPEAT PROTEIN"/>
    <property type="match status" value="1"/>
</dbReference>
<dbReference type="Pfam" id="PF12796">
    <property type="entry name" value="Ank_2"/>
    <property type="match status" value="2"/>
</dbReference>
<reference evidence="1 2" key="1">
    <citation type="submission" date="2023-10" db="EMBL/GenBank/DDBJ databases">
        <title>Genome-Wide Identification Analysis in wild type Solanum Pinnatisectum Reveals Some Genes Defensing Phytophthora Infestans.</title>
        <authorList>
            <person name="Sun C."/>
        </authorList>
    </citation>
    <scope>NUCLEOTIDE SEQUENCE [LARGE SCALE GENOMIC DNA]</scope>
    <source>
        <strain evidence="1">LQN</strain>
        <tissue evidence="1">Leaf</tissue>
    </source>
</reference>
<accession>A0AAV9L4S7</accession>
<comment type="caution">
    <text evidence="1">The sequence shown here is derived from an EMBL/GenBank/DDBJ whole genome shotgun (WGS) entry which is preliminary data.</text>
</comment>